<evidence type="ECO:0000313" key="2">
    <source>
        <dbReference type="Proteomes" id="UP001589896"/>
    </source>
</evidence>
<reference evidence="1 2" key="1">
    <citation type="submission" date="2024-09" db="EMBL/GenBank/DDBJ databases">
        <authorList>
            <person name="Sun Q."/>
            <person name="Mori K."/>
        </authorList>
    </citation>
    <scope>NUCLEOTIDE SEQUENCE [LARGE SCALE GENOMIC DNA]</scope>
    <source>
        <strain evidence="1 2">KCTC 23076</strain>
    </source>
</reference>
<sequence>MISTSATVFAQYPEVTVPRLARRFVSRYESIRMPDNRIVLHMPSVGTVVMAEMESALRLQYIARDASMDFAARTALEEVLRRELRRVVYTIAWEESKTVPAPLR</sequence>
<keyword evidence="2" id="KW-1185">Reference proteome</keyword>
<dbReference type="EMBL" id="JBHLTG010000010">
    <property type="protein sequence ID" value="MFC0681985.1"/>
    <property type="molecule type" value="Genomic_DNA"/>
</dbReference>
<dbReference type="RefSeq" id="WP_386675579.1">
    <property type="nucleotide sequence ID" value="NZ_JBHLTG010000010.1"/>
</dbReference>
<accession>A0ABV6RYC7</accession>
<proteinExistence type="predicted"/>
<name>A0ABV6RYC7_9GAMM</name>
<gene>
    <name evidence="1" type="ORF">ACFFGH_29490</name>
</gene>
<protein>
    <recommendedName>
        <fullName evidence="3">DUF2218 domain-containing protein</fullName>
    </recommendedName>
</protein>
<organism evidence="1 2">
    <name type="scientific">Lysobacter korlensis</name>
    <dbReference type="NCBI Taxonomy" id="553636"/>
    <lineage>
        <taxon>Bacteria</taxon>
        <taxon>Pseudomonadati</taxon>
        <taxon>Pseudomonadota</taxon>
        <taxon>Gammaproteobacteria</taxon>
        <taxon>Lysobacterales</taxon>
        <taxon>Lysobacteraceae</taxon>
        <taxon>Lysobacter</taxon>
    </lineage>
</organism>
<comment type="caution">
    <text evidence="1">The sequence shown here is derived from an EMBL/GenBank/DDBJ whole genome shotgun (WGS) entry which is preliminary data.</text>
</comment>
<dbReference type="Proteomes" id="UP001589896">
    <property type="component" value="Unassembled WGS sequence"/>
</dbReference>
<evidence type="ECO:0008006" key="3">
    <source>
        <dbReference type="Google" id="ProtNLM"/>
    </source>
</evidence>
<evidence type="ECO:0000313" key="1">
    <source>
        <dbReference type="EMBL" id="MFC0681985.1"/>
    </source>
</evidence>